<name>A0ABD6EVJ2_9BILA</name>
<dbReference type="Proteomes" id="UP001608902">
    <property type="component" value="Unassembled WGS sequence"/>
</dbReference>
<dbReference type="EMBL" id="JBGFUD010008727">
    <property type="protein sequence ID" value="MFH4982209.1"/>
    <property type="molecule type" value="Genomic_DNA"/>
</dbReference>
<sequence length="89" mass="10674">MLPYLDNCYKLSYLEVNLPLVFTIEIFQLRAMNASVQRFGSEQQEFYYAHTCKMLQKRIQWAKNIKNVLEQKMNAFMEERFKLSSGRPL</sequence>
<evidence type="ECO:0000313" key="1">
    <source>
        <dbReference type="EMBL" id="MFH4982209.1"/>
    </source>
</evidence>
<protein>
    <submittedName>
        <fullName evidence="1">Uncharacterized protein</fullName>
    </submittedName>
</protein>
<dbReference type="AlphaFoldDB" id="A0ABD6EVJ2"/>
<gene>
    <name evidence="1" type="ORF">AB6A40_008918</name>
</gene>
<comment type="caution">
    <text evidence="1">The sequence shown here is derived from an EMBL/GenBank/DDBJ whole genome shotgun (WGS) entry which is preliminary data.</text>
</comment>
<evidence type="ECO:0000313" key="2">
    <source>
        <dbReference type="Proteomes" id="UP001608902"/>
    </source>
</evidence>
<reference evidence="1 2" key="1">
    <citation type="submission" date="2024-08" db="EMBL/GenBank/DDBJ databases">
        <title>Gnathostoma spinigerum genome.</title>
        <authorList>
            <person name="Gonzalez-Bertolin B."/>
            <person name="Monzon S."/>
            <person name="Zaballos A."/>
            <person name="Jimenez P."/>
            <person name="Dekumyoy P."/>
            <person name="Varona S."/>
            <person name="Cuesta I."/>
            <person name="Sumanam S."/>
            <person name="Adisakwattana P."/>
            <person name="Gasser R.B."/>
            <person name="Hernandez-Gonzalez A."/>
            <person name="Young N.D."/>
            <person name="Perteguer M.J."/>
        </authorList>
    </citation>
    <scope>NUCLEOTIDE SEQUENCE [LARGE SCALE GENOMIC DNA]</scope>
    <source>
        <strain evidence="1">AL3</strain>
        <tissue evidence="1">Liver</tissue>
    </source>
</reference>
<organism evidence="1 2">
    <name type="scientific">Gnathostoma spinigerum</name>
    <dbReference type="NCBI Taxonomy" id="75299"/>
    <lineage>
        <taxon>Eukaryota</taxon>
        <taxon>Metazoa</taxon>
        <taxon>Ecdysozoa</taxon>
        <taxon>Nematoda</taxon>
        <taxon>Chromadorea</taxon>
        <taxon>Rhabditida</taxon>
        <taxon>Spirurina</taxon>
        <taxon>Gnathostomatomorpha</taxon>
        <taxon>Gnathostomatoidea</taxon>
        <taxon>Gnathostomatidae</taxon>
        <taxon>Gnathostoma</taxon>
    </lineage>
</organism>
<keyword evidence="2" id="KW-1185">Reference proteome</keyword>
<proteinExistence type="predicted"/>
<accession>A0ABD6EVJ2</accession>